<keyword evidence="14" id="KW-1185">Reference proteome</keyword>
<accession>A0A6J5H2Z5</accession>
<dbReference type="GO" id="GO:0015288">
    <property type="term" value="F:porin activity"/>
    <property type="evidence" value="ECO:0007669"/>
    <property type="project" value="UniProtKB-KW"/>
</dbReference>
<keyword evidence="4" id="KW-1134">Transmembrane beta strand</keyword>
<evidence type="ECO:0000256" key="8">
    <source>
        <dbReference type="ARBA" id="ARBA00023114"/>
    </source>
</evidence>
<dbReference type="GO" id="GO:0006811">
    <property type="term" value="P:monoatomic ion transport"/>
    <property type="evidence" value="ECO:0007669"/>
    <property type="project" value="UniProtKB-KW"/>
</dbReference>
<evidence type="ECO:0000256" key="10">
    <source>
        <dbReference type="ARBA" id="ARBA00023237"/>
    </source>
</evidence>
<keyword evidence="7" id="KW-0406">Ion transport</keyword>
<dbReference type="Proteomes" id="UP000494252">
    <property type="component" value="Unassembled WGS sequence"/>
</dbReference>
<dbReference type="InterPro" id="IPR050298">
    <property type="entry name" value="Gram-neg_bact_OMP"/>
</dbReference>
<organism evidence="13 14">
    <name type="scientific">Paraburkholderia fynbosensis</name>
    <dbReference type="NCBI Taxonomy" id="1200993"/>
    <lineage>
        <taxon>Bacteria</taxon>
        <taxon>Pseudomonadati</taxon>
        <taxon>Pseudomonadota</taxon>
        <taxon>Betaproteobacteria</taxon>
        <taxon>Burkholderiales</taxon>
        <taxon>Burkholderiaceae</taxon>
        <taxon>Paraburkholderia</taxon>
    </lineage>
</organism>
<comment type="subcellular location">
    <subcellularLocation>
        <location evidence="1">Cell outer membrane</location>
        <topology evidence="1">Multi-pass membrane protein</topology>
    </subcellularLocation>
</comment>
<dbReference type="PRINTS" id="PR00184">
    <property type="entry name" value="NEISSPPORIN"/>
</dbReference>
<evidence type="ECO:0000256" key="9">
    <source>
        <dbReference type="ARBA" id="ARBA00023136"/>
    </source>
</evidence>
<evidence type="ECO:0000256" key="2">
    <source>
        <dbReference type="ARBA" id="ARBA00011233"/>
    </source>
</evidence>
<evidence type="ECO:0000256" key="7">
    <source>
        <dbReference type="ARBA" id="ARBA00023065"/>
    </source>
</evidence>
<dbReference type="PANTHER" id="PTHR34501:SF9">
    <property type="entry name" value="MAJOR OUTER MEMBRANE PROTEIN P.IA"/>
    <property type="match status" value="1"/>
</dbReference>
<reference evidence="13 14" key="1">
    <citation type="submission" date="2020-04" db="EMBL/GenBank/DDBJ databases">
        <authorList>
            <person name="De Canck E."/>
        </authorList>
    </citation>
    <scope>NUCLEOTIDE SEQUENCE [LARGE SCALE GENOMIC DNA]</scope>
    <source>
        <strain evidence="13 14">LMG 27177</strain>
    </source>
</reference>
<evidence type="ECO:0000256" key="1">
    <source>
        <dbReference type="ARBA" id="ARBA00004571"/>
    </source>
</evidence>
<evidence type="ECO:0000259" key="12">
    <source>
        <dbReference type="Pfam" id="PF13609"/>
    </source>
</evidence>
<dbReference type="GO" id="GO:0009279">
    <property type="term" value="C:cell outer membrane"/>
    <property type="evidence" value="ECO:0007669"/>
    <property type="project" value="UniProtKB-SubCell"/>
</dbReference>
<keyword evidence="10" id="KW-0998">Cell outer membrane</keyword>
<dbReference type="EMBL" id="CADIKI010000030">
    <property type="protein sequence ID" value="CAB3809733.1"/>
    <property type="molecule type" value="Genomic_DNA"/>
</dbReference>
<dbReference type="CDD" id="cd00342">
    <property type="entry name" value="gram_neg_porins"/>
    <property type="match status" value="1"/>
</dbReference>
<feature type="signal peptide" evidence="11">
    <location>
        <begin position="1"/>
        <end position="26"/>
    </location>
</feature>
<protein>
    <recommendedName>
        <fullName evidence="12">Porin domain-containing protein</fullName>
    </recommendedName>
</protein>
<dbReference type="PANTHER" id="PTHR34501">
    <property type="entry name" value="PROTEIN YDDL-RELATED"/>
    <property type="match status" value="1"/>
</dbReference>
<name>A0A6J5H2Z5_9BURK</name>
<dbReference type="RefSeq" id="WP_425497539.1">
    <property type="nucleotide sequence ID" value="NZ_CADIKI010000030.1"/>
</dbReference>
<evidence type="ECO:0000256" key="4">
    <source>
        <dbReference type="ARBA" id="ARBA00022452"/>
    </source>
</evidence>
<keyword evidence="8" id="KW-0626">Porin</keyword>
<evidence type="ECO:0000313" key="13">
    <source>
        <dbReference type="EMBL" id="CAB3809733.1"/>
    </source>
</evidence>
<keyword evidence="9" id="KW-0472">Membrane</keyword>
<evidence type="ECO:0000256" key="3">
    <source>
        <dbReference type="ARBA" id="ARBA00022448"/>
    </source>
</evidence>
<gene>
    <name evidence="13" type="ORF">LMG27177_06892</name>
</gene>
<proteinExistence type="predicted"/>
<keyword evidence="6 11" id="KW-0732">Signal</keyword>
<dbReference type="InterPro" id="IPR033900">
    <property type="entry name" value="Gram_neg_porin_domain"/>
</dbReference>
<evidence type="ECO:0000313" key="14">
    <source>
        <dbReference type="Proteomes" id="UP000494252"/>
    </source>
</evidence>
<evidence type="ECO:0000256" key="11">
    <source>
        <dbReference type="SAM" id="SignalP"/>
    </source>
</evidence>
<keyword evidence="5" id="KW-0812">Transmembrane</keyword>
<dbReference type="Pfam" id="PF13609">
    <property type="entry name" value="Porin_4"/>
    <property type="match status" value="1"/>
</dbReference>
<keyword evidence="3" id="KW-0813">Transport</keyword>
<dbReference type="GO" id="GO:0046930">
    <property type="term" value="C:pore complex"/>
    <property type="evidence" value="ECO:0007669"/>
    <property type="project" value="UniProtKB-KW"/>
</dbReference>
<dbReference type="SUPFAM" id="SSF56935">
    <property type="entry name" value="Porins"/>
    <property type="match status" value="1"/>
</dbReference>
<dbReference type="InterPro" id="IPR002299">
    <property type="entry name" value="Porin_Neis"/>
</dbReference>
<sequence>MKKWRLKSKRIAAAACMVACSGLAHAQSSVTLYGRLDTGIQYLTGVRTANGSKSVFGLEDGNGGVSFFGLRGAEDLGSGTQAIFQLDTMFSTLNGSIPVAGDIWARHAYVGLTNPNYGTLHLGEEPFIANEIWIFDPFMQSKWSSASLVHGRNWPISNNNISYRTPTIGGFQVYGQYSLSNSTSWNGNGSTPQGRQAGISMTYTAALFQLGALYDEIRDPANGRFDNVYEYSREYTLMGNVFAGPVRFQLAYQTSHAPDAAIGTSSVTQHGWAGATWQVNPFLALVLAAYHINANNGGGSGTLYTFGGSYSLSKRTSIEWQAATVRNSKTASFGLLPVPYGNTNDPLAGHTQSGVYAEIRHLF</sequence>
<evidence type="ECO:0000256" key="5">
    <source>
        <dbReference type="ARBA" id="ARBA00022692"/>
    </source>
</evidence>
<comment type="subunit">
    <text evidence="2">Homotrimer.</text>
</comment>
<dbReference type="InterPro" id="IPR023614">
    <property type="entry name" value="Porin_dom_sf"/>
</dbReference>
<dbReference type="Gene3D" id="2.40.160.10">
    <property type="entry name" value="Porin"/>
    <property type="match status" value="1"/>
</dbReference>
<evidence type="ECO:0000256" key="6">
    <source>
        <dbReference type="ARBA" id="ARBA00022729"/>
    </source>
</evidence>
<dbReference type="AlphaFoldDB" id="A0A6J5H2Z5"/>
<feature type="domain" description="Porin" evidence="12">
    <location>
        <begin position="13"/>
        <end position="329"/>
    </location>
</feature>
<feature type="chain" id="PRO_5026784195" description="Porin domain-containing protein" evidence="11">
    <location>
        <begin position="27"/>
        <end position="363"/>
    </location>
</feature>